<protein>
    <recommendedName>
        <fullName evidence="5">Lipoprotein</fullName>
    </recommendedName>
</protein>
<evidence type="ECO:0008006" key="5">
    <source>
        <dbReference type="Google" id="ProtNLM"/>
    </source>
</evidence>
<keyword evidence="1" id="KW-1133">Transmembrane helix</keyword>
<keyword evidence="2" id="KW-0732">Signal</keyword>
<gene>
    <name evidence="3" type="ORF">NCTC10738_00541</name>
</gene>
<keyword evidence="1" id="KW-0812">Transmembrane</keyword>
<name>A0A379YVC8_9GAMM</name>
<proteinExistence type="predicted"/>
<dbReference type="AlphaFoldDB" id="A0A379YVC8"/>
<dbReference type="PROSITE" id="PS51257">
    <property type="entry name" value="PROKAR_LIPOPROTEIN"/>
    <property type="match status" value="1"/>
</dbReference>
<dbReference type="RefSeq" id="WP_071238103.1">
    <property type="nucleotide sequence ID" value="NZ_AP024610.1"/>
</dbReference>
<accession>A0A379YVC8</accession>
<evidence type="ECO:0000256" key="2">
    <source>
        <dbReference type="SAM" id="SignalP"/>
    </source>
</evidence>
<dbReference type="Proteomes" id="UP000254069">
    <property type="component" value="Unassembled WGS sequence"/>
</dbReference>
<feature type="transmembrane region" description="Helical" evidence="1">
    <location>
        <begin position="67"/>
        <end position="85"/>
    </location>
</feature>
<organism evidence="3 4">
    <name type="scientific">Shewanella algae</name>
    <dbReference type="NCBI Taxonomy" id="38313"/>
    <lineage>
        <taxon>Bacteria</taxon>
        <taxon>Pseudomonadati</taxon>
        <taxon>Pseudomonadota</taxon>
        <taxon>Gammaproteobacteria</taxon>
        <taxon>Alteromonadales</taxon>
        <taxon>Shewanellaceae</taxon>
        <taxon>Shewanella</taxon>
    </lineage>
</organism>
<sequence>MGKRNCIRVLLLTLLLGMGAGCSNQPYSPSQDLYDNVADNVEQRNEKLARDQQPSDDRVRSEDVSKGVMATLVSSFLVGIATLFGSN</sequence>
<evidence type="ECO:0000313" key="3">
    <source>
        <dbReference type="EMBL" id="SUI50656.1"/>
    </source>
</evidence>
<reference evidence="3 4" key="1">
    <citation type="submission" date="2018-06" db="EMBL/GenBank/DDBJ databases">
        <authorList>
            <consortium name="Pathogen Informatics"/>
            <person name="Doyle S."/>
        </authorList>
    </citation>
    <scope>NUCLEOTIDE SEQUENCE [LARGE SCALE GENOMIC DNA]</scope>
    <source>
        <strain evidence="3 4">NCTC10738</strain>
    </source>
</reference>
<keyword evidence="1" id="KW-0472">Membrane</keyword>
<feature type="signal peptide" evidence="2">
    <location>
        <begin position="1"/>
        <end position="24"/>
    </location>
</feature>
<feature type="chain" id="PRO_5016904625" description="Lipoprotein" evidence="2">
    <location>
        <begin position="25"/>
        <end position="87"/>
    </location>
</feature>
<dbReference type="EMBL" id="UGYO01000001">
    <property type="protein sequence ID" value="SUI50656.1"/>
    <property type="molecule type" value="Genomic_DNA"/>
</dbReference>
<keyword evidence="4" id="KW-1185">Reference proteome</keyword>
<evidence type="ECO:0000313" key="4">
    <source>
        <dbReference type="Proteomes" id="UP000254069"/>
    </source>
</evidence>
<evidence type="ECO:0000256" key="1">
    <source>
        <dbReference type="SAM" id="Phobius"/>
    </source>
</evidence>